<name>A0A250J3X8_9BACT</name>
<accession>A0A250J3X8</accession>
<evidence type="ECO:0000256" key="4">
    <source>
        <dbReference type="SAM" id="SignalP"/>
    </source>
</evidence>
<dbReference type="NCBIfam" id="TIGR02634">
    <property type="entry name" value="xylF"/>
    <property type="match status" value="1"/>
</dbReference>
<comment type="similarity">
    <text evidence="2">Belongs to the bacterial solute-binding protein 2 family.</text>
</comment>
<dbReference type="KEGG" id="cfus:CYFUS_004109"/>
<evidence type="ECO:0000313" key="7">
    <source>
        <dbReference type="Proteomes" id="UP000217257"/>
    </source>
</evidence>
<gene>
    <name evidence="6" type="ORF">CYFUS_004109</name>
</gene>
<comment type="subcellular location">
    <subcellularLocation>
        <location evidence="1">Cell envelope</location>
    </subcellularLocation>
</comment>
<dbReference type="InterPro" id="IPR025997">
    <property type="entry name" value="SBP_2_dom"/>
</dbReference>
<dbReference type="Proteomes" id="UP000217257">
    <property type="component" value="Chromosome"/>
</dbReference>
<dbReference type="Pfam" id="PF13407">
    <property type="entry name" value="Peripla_BP_4"/>
    <property type="match status" value="1"/>
</dbReference>
<feature type="chain" id="PRO_5013146066" evidence="4">
    <location>
        <begin position="25"/>
        <end position="347"/>
    </location>
</feature>
<dbReference type="EMBL" id="CP022098">
    <property type="protein sequence ID" value="ATB38674.1"/>
    <property type="molecule type" value="Genomic_DNA"/>
</dbReference>
<dbReference type="GO" id="GO:0030288">
    <property type="term" value="C:outer membrane-bounded periplasmic space"/>
    <property type="evidence" value="ECO:0007669"/>
    <property type="project" value="TreeGrafter"/>
</dbReference>
<dbReference type="AlphaFoldDB" id="A0A250J3X8"/>
<dbReference type="GO" id="GO:0015753">
    <property type="term" value="P:D-xylose transmembrane transport"/>
    <property type="evidence" value="ECO:0007669"/>
    <property type="project" value="InterPro"/>
</dbReference>
<dbReference type="InterPro" id="IPR050555">
    <property type="entry name" value="Bact_Solute-Bind_Prot2"/>
</dbReference>
<protein>
    <submittedName>
        <fullName evidence="6">Xylose ABC transporter substrate-binding protein</fullName>
    </submittedName>
</protein>
<reference evidence="6 7" key="1">
    <citation type="submission" date="2017-06" db="EMBL/GenBank/DDBJ databases">
        <title>Sequencing and comparative analysis of myxobacterial genomes.</title>
        <authorList>
            <person name="Rupp O."/>
            <person name="Goesmann A."/>
            <person name="Sogaard-Andersen L."/>
        </authorList>
    </citation>
    <scope>NUCLEOTIDE SEQUENCE [LARGE SCALE GENOMIC DNA]</scope>
    <source>
        <strain evidence="6 7">DSM 52655</strain>
    </source>
</reference>
<dbReference type="GO" id="GO:0048029">
    <property type="term" value="F:monosaccharide binding"/>
    <property type="evidence" value="ECO:0007669"/>
    <property type="project" value="InterPro"/>
</dbReference>
<dbReference type="SUPFAM" id="SSF53822">
    <property type="entry name" value="Periplasmic binding protein-like I"/>
    <property type="match status" value="1"/>
</dbReference>
<dbReference type="Gene3D" id="3.40.50.2300">
    <property type="match status" value="2"/>
</dbReference>
<evidence type="ECO:0000259" key="5">
    <source>
        <dbReference type="Pfam" id="PF13407"/>
    </source>
</evidence>
<dbReference type="InterPro" id="IPR013456">
    <property type="entry name" value="XylF"/>
</dbReference>
<keyword evidence="3 4" id="KW-0732">Signal</keyword>
<evidence type="ECO:0000256" key="3">
    <source>
        <dbReference type="ARBA" id="ARBA00022729"/>
    </source>
</evidence>
<proteinExistence type="inferred from homology"/>
<dbReference type="RefSeq" id="WP_198316659.1">
    <property type="nucleotide sequence ID" value="NZ_CP022098.1"/>
</dbReference>
<sequence>MRLNRRATLLWLAVMAAVPRVANAESLVVGVSWSNFQEERWKRDEAALKAALQKLGAKYISADAQGSNEKQLSDVEGLISRGANTLIVLAYDSDAILPAVQRARQENIPVVAYDRLIQDPGVLYVTFDNVEVGRIQAREVLKVKPQGNYAFIKGSPTDPNSDFLHRGQLEVLQSAIQAGKIKVVGEQYTEGWSPEVAQRNMEQILTRNSNKVDAVVASNDGAAGGAVAALKAQNLTGVPVSGQDADIAALNRIARGEQTVTVFKDTRVLGEAAANFAVAMAKGTKPSAIQGATLWNGGTRKLPIPAVFLKPVPVTADNLDHVLNSGWATRQQVCAGASGAKAPKACK</sequence>
<feature type="signal peptide" evidence="4">
    <location>
        <begin position="1"/>
        <end position="24"/>
    </location>
</feature>
<dbReference type="PANTHER" id="PTHR30036:SF1">
    <property type="entry name" value="D-XYLOSE-BINDING PERIPLASMIC PROTEIN"/>
    <property type="match status" value="1"/>
</dbReference>
<organism evidence="6 7">
    <name type="scientific">Cystobacter fuscus</name>
    <dbReference type="NCBI Taxonomy" id="43"/>
    <lineage>
        <taxon>Bacteria</taxon>
        <taxon>Pseudomonadati</taxon>
        <taxon>Myxococcota</taxon>
        <taxon>Myxococcia</taxon>
        <taxon>Myxococcales</taxon>
        <taxon>Cystobacterineae</taxon>
        <taxon>Archangiaceae</taxon>
        <taxon>Cystobacter</taxon>
    </lineage>
</organism>
<feature type="domain" description="Periplasmic binding protein" evidence="5">
    <location>
        <begin position="29"/>
        <end position="285"/>
    </location>
</feature>
<dbReference type="CDD" id="cd19993">
    <property type="entry name" value="PBP1_ABC_xylose_binding-like"/>
    <property type="match status" value="1"/>
</dbReference>
<dbReference type="InterPro" id="IPR028082">
    <property type="entry name" value="Peripla_BP_I"/>
</dbReference>
<evidence type="ECO:0000256" key="1">
    <source>
        <dbReference type="ARBA" id="ARBA00004196"/>
    </source>
</evidence>
<dbReference type="PANTHER" id="PTHR30036">
    <property type="entry name" value="D-XYLOSE-BINDING PERIPLASMIC PROTEIN"/>
    <property type="match status" value="1"/>
</dbReference>
<evidence type="ECO:0000313" key="6">
    <source>
        <dbReference type="EMBL" id="ATB38674.1"/>
    </source>
</evidence>
<evidence type="ECO:0000256" key="2">
    <source>
        <dbReference type="ARBA" id="ARBA00007639"/>
    </source>
</evidence>